<keyword evidence="9" id="KW-1185">Reference proteome</keyword>
<dbReference type="RefSeq" id="XP_028653779.1">
    <property type="nucleotide sequence ID" value="XM_028797946.2"/>
</dbReference>
<dbReference type="Pfam" id="PF01108">
    <property type="entry name" value="Tissue_fac"/>
    <property type="match status" value="1"/>
</dbReference>
<evidence type="ECO:0000256" key="1">
    <source>
        <dbReference type="ARBA" id="ARBA00005399"/>
    </source>
</evidence>
<keyword evidence="3" id="KW-1015">Disulfide bond</keyword>
<sequence>MLRLGYSKEVTLYLTLLVSDIICFGMIPKPSNVSFYSLNMRNILVWHPGEGVTEKLNYTVQYLTYGKKTNEFVRHCINITSLSCDLSEETSNPDSAYYGCVKASLGDNSSEWVNTRKFRPKYDTLFGPPELDLIPDKEAILITIKDPEDWQNNSKTKRSMAVYYPSLQYNITVYNDKTRQSFFFLLKNNSIRLTSLPSGTKYCVSASSHVQLFSKYSNPSDEVCVTTPQDAFWGTMIFIIYVCILTPVIILSLIVFGGCLMYRYVFGNKQEQPNNLVLQHHCETQKEIVLLPCDDVALSKIAFSALNWSSIDPARKGLQTLEQELEKVISYAPQLTAYLPPHIQSSNDHGSECILSDNCEYGIVTTTEQPSGVDEVENITCQSQTGISLNTFIPPLDSQINALIEQQTQNTCKCAYVMQTVIVTSKNSDQRKLVPNLDFENEDGQGEESNIFIDWDCEMRRLNFPILEHEENEQYELHPCVVQEETEKLLSTVFVRQCSEDVINNEDNVYLTKLISDWGLNVNMDS</sequence>
<dbReference type="CTD" id="53832"/>
<keyword evidence="5" id="KW-0812">Transmembrane</keyword>
<dbReference type="OrthoDB" id="9909056at2759"/>
<reference evidence="8" key="1">
    <citation type="submission" date="2021-06" db="EMBL/GenBank/DDBJ databases">
        <authorList>
            <consortium name="Wellcome Sanger Institute Data Sharing"/>
        </authorList>
    </citation>
    <scope>NUCLEOTIDE SEQUENCE [LARGE SCALE GENOMIC DNA]</scope>
</reference>
<dbReference type="PANTHER" id="PTHR20859:SF86">
    <property type="entry name" value="INTERLEUKIN-20 RECEPTOR SUBUNIT ALPHA"/>
    <property type="match status" value="1"/>
</dbReference>
<keyword evidence="5" id="KW-1133">Transmembrane helix</keyword>
<reference evidence="8" key="3">
    <citation type="submission" date="2025-09" db="UniProtKB">
        <authorList>
            <consortium name="Ensembl"/>
        </authorList>
    </citation>
    <scope>IDENTIFICATION</scope>
</reference>
<dbReference type="AlphaFoldDB" id="A0A8C4RNV8"/>
<dbReference type="SUPFAM" id="SSF49265">
    <property type="entry name" value="Fibronectin type III"/>
    <property type="match status" value="2"/>
</dbReference>
<evidence type="ECO:0000259" key="7">
    <source>
        <dbReference type="Pfam" id="PF09294"/>
    </source>
</evidence>
<dbReference type="Gene3D" id="2.60.40.10">
    <property type="entry name" value="Immunoglobulins"/>
    <property type="match status" value="2"/>
</dbReference>
<reference evidence="8" key="2">
    <citation type="submission" date="2025-08" db="UniProtKB">
        <authorList>
            <consortium name="Ensembl"/>
        </authorList>
    </citation>
    <scope>IDENTIFICATION</scope>
</reference>
<evidence type="ECO:0000256" key="3">
    <source>
        <dbReference type="ARBA" id="ARBA00023157"/>
    </source>
</evidence>
<evidence type="ECO:0000313" key="8">
    <source>
        <dbReference type="Ensembl" id="ENSECRP00000004424.1"/>
    </source>
</evidence>
<dbReference type="GO" id="GO:0004896">
    <property type="term" value="F:cytokine receptor activity"/>
    <property type="evidence" value="ECO:0007669"/>
    <property type="project" value="TreeGrafter"/>
</dbReference>
<dbReference type="PANTHER" id="PTHR20859">
    <property type="entry name" value="INTERFERON/INTERLEUKIN RECEPTOR"/>
    <property type="match status" value="1"/>
</dbReference>
<keyword evidence="2" id="KW-0732">Signal</keyword>
<evidence type="ECO:0000259" key="6">
    <source>
        <dbReference type="Pfam" id="PF01108"/>
    </source>
</evidence>
<protein>
    <submittedName>
        <fullName evidence="8">Uncharacterized protein</fullName>
    </submittedName>
</protein>
<organism evidence="8 9">
    <name type="scientific">Erpetoichthys calabaricus</name>
    <name type="common">Rope fish</name>
    <name type="synonym">Calamoichthys calabaricus</name>
    <dbReference type="NCBI Taxonomy" id="27687"/>
    <lineage>
        <taxon>Eukaryota</taxon>
        <taxon>Metazoa</taxon>
        <taxon>Chordata</taxon>
        <taxon>Craniata</taxon>
        <taxon>Vertebrata</taxon>
        <taxon>Euteleostomi</taxon>
        <taxon>Actinopterygii</taxon>
        <taxon>Polypteriformes</taxon>
        <taxon>Polypteridae</taxon>
        <taxon>Erpetoichthys</taxon>
    </lineage>
</organism>
<dbReference type="Pfam" id="PF09294">
    <property type="entry name" value="Interfer-bind"/>
    <property type="match status" value="1"/>
</dbReference>
<evidence type="ECO:0000256" key="2">
    <source>
        <dbReference type="ARBA" id="ARBA00022729"/>
    </source>
</evidence>
<keyword evidence="5" id="KW-0472">Membrane</keyword>
<feature type="domain" description="Fibronectin type-III" evidence="6">
    <location>
        <begin position="13"/>
        <end position="112"/>
    </location>
</feature>
<dbReference type="GO" id="GO:0005886">
    <property type="term" value="C:plasma membrane"/>
    <property type="evidence" value="ECO:0007669"/>
    <property type="project" value="TreeGrafter"/>
</dbReference>
<dbReference type="Ensembl" id="ENSECRT00000004492.1">
    <property type="protein sequence ID" value="ENSECRP00000004424.1"/>
    <property type="gene ID" value="ENSECRG00000003003.1"/>
</dbReference>
<dbReference type="GeneTree" id="ENSGT00940000157314"/>
<evidence type="ECO:0000256" key="5">
    <source>
        <dbReference type="SAM" id="Phobius"/>
    </source>
</evidence>
<feature type="domain" description="Interferon/interleukin receptor" evidence="7">
    <location>
        <begin position="125"/>
        <end position="228"/>
    </location>
</feature>
<dbReference type="FunFam" id="2.60.40.10:FF:000348">
    <property type="entry name" value="Interleukin 20 receptor subunit alpha"/>
    <property type="match status" value="1"/>
</dbReference>
<comment type="similarity">
    <text evidence="1">Belongs to the type II cytokine receptor family.</text>
</comment>
<gene>
    <name evidence="8" type="primary">il20ra</name>
</gene>
<dbReference type="InterPro" id="IPR003961">
    <property type="entry name" value="FN3_dom"/>
</dbReference>
<evidence type="ECO:0000256" key="4">
    <source>
        <dbReference type="ARBA" id="ARBA00023170"/>
    </source>
</evidence>
<dbReference type="GeneID" id="114648738"/>
<dbReference type="Proteomes" id="UP000694620">
    <property type="component" value="Chromosome 3"/>
</dbReference>
<dbReference type="InterPro" id="IPR036116">
    <property type="entry name" value="FN3_sf"/>
</dbReference>
<dbReference type="InterPro" id="IPR013783">
    <property type="entry name" value="Ig-like_fold"/>
</dbReference>
<keyword evidence="4" id="KW-0675">Receptor</keyword>
<proteinExistence type="inferred from homology"/>
<evidence type="ECO:0000313" key="9">
    <source>
        <dbReference type="Proteomes" id="UP000694620"/>
    </source>
</evidence>
<feature type="transmembrane region" description="Helical" evidence="5">
    <location>
        <begin position="232"/>
        <end position="262"/>
    </location>
</feature>
<name>A0A8C4RNV8_ERPCA</name>
<dbReference type="InterPro" id="IPR015373">
    <property type="entry name" value="Interferon/interleukin_rcp_dom"/>
</dbReference>
<accession>A0A8C4RNV8</accession>
<dbReference type="InterPro" id="IPR050650">
    <property type="entry name" value="Type-II_Cytokine-TF_Rcpt"/>
</dbReference>